<feature type="domain" description="Rhodanese" evidence="13">
    <location>
        <begin position="270"/>
        <end position="351"/>
    </location>
</feature>
<dbReference type="InterPro" id="IPR035985">
    <property type="entry name" value="Ubiquitin-activating_enz"/>
</dbReference>
<dbReference type="GO" id="GO:0061605">
    <property type="term" value="F:molybdopterin-synthase adenylyltransferase activity"/>
    <property type="evidence" value="ECO:0007669"/>
    <property type="project" value="UniProtKB-EC"/>
</dbReference>
<accession>A0A494VNQ0</accession>
<organism evidence="14 15">
    <name type="scientific">Mucilaginibacter celer</name>
    <dbReference type="NCBI Taxonomy" id="2305508"/>
    <lineage>
        <taxon>Bacteria</taxon>
        <taxon>Pseudomonadati</taxon>
        <taxon>Bacteroidota</taxon>
        <taxon>Sphingobacteriia</taxon>
        <taxon>Sphingobacteriales</taxon>
        <taxon>Sphingobacteriaceae</taxon>
        <taxon>Mucilaginibacter</taxon>
    </lineage>
</organism>
<dbReference type="Pfam" id="PF00581">
    <property type="entry name" value="Rhodanese"/>
    <property type="match status" value="1"/>
</dbReference>
<protein>
    <recommendedName>
        <fullName evidence="9">Molybdopterin-synthase adenylyltransferase</fullName>
        <ecNumber evidence="8">2.7.7.80</ecNumber>
    </recommendedName>
    <alternativeName>
        <fullName evidence="12">MoaD protein adenylase</fullName>
    </alternativeName>
    <alternativeName>
        <fullName evidence="10">Molybdopterin-converting factor subunit 1 adenylase</fullName>
    </alternativeName>
    <alternativeName>
        <fullName evidence="11">Sulfur carrier protein MoaD adenylyltransferase</fullName>
    </alternativeName>
</protein>
<comment type="subunit">
    <text evidence="7">Homodimer. Forms a stable heterotetrameric complex of 2 MoeB and 2 MoaD during adenylation of MoaD.</text>
</comment>
<evidence type="ECO:0000256" key="9">
    <source>
        <dbReference type="ARBA" id="ARBA00073635"/>
    </source>
</evidence>
<dbReference type="Gene3D" id="3.40.250.10">
    <property type="entry name" value="Rhodanese-like domain"/>
    <property type="match status" value="1"/>
</dbReference>
<dbReference type="GO" id="GO:0005524">
    <property type="term" value="F:ATP binding"/>
    <property type="evidence" value="ECO:0007669"/>
    <property type="project" value="UniProtKB-KW"/>
</dbReference>
<dbReference type="EC" id="2.7.7.80" evidence="8"/>
<evidence type="ECO:0000256" key="6">
    <source>
        <dbReference type="ARBA" id="ARBA00055169"/>
    </source>
</evidence>
<evidence type="ECO:0000256" key="8">
    <source>
        <dbReference type="ARBA" id="ARBA00066884"/>
    </source>
</evidence>
<dbReference type="OrthoDB" id="9804286at2"/>
<evidence type="ECO:0000256" key="7">
    <source>
        <dbReference type="ARBA" id="ARBA00063809"/>
    </source>
</evidence>
<dbReference type="FunFam" id="3.40.50.720:FF:000033">
    <property type="entry name" value="Adenylyltransferase and sulfurtransferase MOCS3"/>
    <property type="match status" value="1"/>
</dbReference>
<evidence type="ECO:0000256" key="10">
    <source>
        <dbReference type="ARBA" id="ARBA00075110"/>
    </source>
</evidence>
<dbReference type="InterPro" id="IPR000594">
    <property type="entry name" value="ThiF_NAD_FAD-bd"/>
</dbReference>
<comment type="function">
    <text evidence="6">Catalyzes the adenylation by ATP of the carboxyl group of the C-terminal glycine of sulfur carrier protein MoaD.</text>
</comment>
<reference evidence="14 15" key="1">
    <citation type="submission" date="2018-10" db="EMBL/GenBank/DDBJ databases">
        <title>Genome sequencing of Mucilaginibacter sp. HYN0043.</title>
        <authorList>
            <person name="Kim M."/>
            <person name="Yi H."/>
        </authorList>
    </citation>
    <scope>NUCLEOTIDE SEQUENCE [LARGE SCALE GENOMIC DNA]</scope>
    <source>
        <strain evidence="14 15">HYN0043</strain>
    </source>
</reference>
<evidence type="ECO:0000256" key="4">
    <source>
        <dbReference type="ARBA" id="ARBA00022840"/>
    </source>
</evidence>
<dbReference type="Pfam" id="PF00899">
    <property type="entry name" value="ThiF"/>
    <property type="match status" value="1"/>
</dbReference>
<dbReference type="InterPro" id="IPR045886">
    <property type="entry name" value="ThiF/MoeB/HesA"/>
</dbReference>
<dbReference type="KEGG" id="muh:HYN43_004890"/>
<evidence type="ECO:0000256" key="12">
    <source>
        <dbReference type="ARBA" id="ARBA00078531"/>
    </source>
</evidence>
<evidence type="ECO:0000256" key="5">
    <source>
        <dbReference type="ARBA" id="ARBA00052218"/>
    </source>
</evidence>
<evidence type="ECO:0000256" key="11">
    <source>
        <dbReference type="ARBA" id="ARBA00075328"/>
    </source>
</evidence>
<dbReference type="EMBL" id="CP032869">
    <property type="protein sequence ID" value="AYL94670.1"/>
    <property type="molecule type" value="Genomic_DNA"/>
</dbReference>
<gene>
    <name evidence="14" type="ORF">HYN43_004890</name>
</gene>
<evidence type="ECO:0000313" key="14">
    <source>
        <dbReference type="EMBL" id="AYL94670.1"/>
    </source>
</evidence>
<dbReference type="AlphaFoldDB" id="A0A494VNQ0"/>
<keyword evidence="3" id="KW-0547">Nucleotide-binding</keyword>
<comment type="similarity">
    <text evidence="1">Belongs to the HesA/MoeB/ThiF family.</text>
</comment>
<dbReference type="RefSeq" id="WP_119408382.1">
    <property type="nucleotide sequence ID" value="NZ_CP032869.1"/>
</dbReference>
<dbReference type="Proteomes" id="UP000270046">
    <property type="component" value="Chromosome"/>
</dbReference>
<dbReference type="PROSITE" id="PS50206">
    <property type="entry name" value="RHODANESE_3"/>
    <property type="match status" value="1"/>
</dbReference>
<name>A0A494VNQ0_9SPHI</name>
<dbReference type="CDD" id="cd00757">
    <property type="entry name" value="ThiF_MoeB_HesA_family"/>
    <property type="match status" value="1"/>
</dbReference>
<keyword evidence="4" id="KW-0067">ATP-binding</keyword>
<evidence type="ECO:0000256" key="1">
    <source>
        <dbReference type="ARBA" id="ARBA00009919"/>
    </source>
</evidence>
<dbReference type="GO" id="GO:0004792">
    <property type="term" value="F:thiosulfate-cyanide sulfurtransferase activity"/>
    <property type="evidence" value="ECO:0007669"/>
    <property type="project" value="TreeGrafter"/>
</dbReference>
<dbReference type="Gene3D" id="3.40.50.720">
    <property type="entry name" value="NAD(P)-binding Rossmann-like Domain"/>
    <property type="match status" value="1"/>
</dbReference>
<dbReference type="GO" id="GO:0008146">
    <property type="term" value="F:sulfotransferase activity"/>
    <property type="evidence" value="ECO:0007669"/>
    <property type="project" value="TreeGrafter"/>
</dbReference>
<dbReference type="InterPro" id="IPR036873">
    <property type="entry name" value="Rhodanese-like_dom_sf"/>
</dbReference>
<evidence type="ECO:0000256" key="2">
    <source>
        <dbReference type="ARBA" id="ARBA00022679"/>
    </source>
</evidence>
<evidence type="ECO:0000259" key="13">
    <source>
        <dbReference type="PROSITE" id="PS50206"/>
    </source>
</evidence>
<sequence>MNEDLQRYNCQIALPGFGNEAQQLIGQARVLIVGAGGLGCPAAQYLASTGIGTLGIADYDSVSISNLHRQILYTPADEGKNKAEVACAKLAQQNPGIKLVPHAQKVTSDNVMDVIAGYDIVLDGTDNFETRYLLNDACVLSGKPLVYGAIYQFEGQVAVWNVDKGKGTNSPNYRDLFPDVDATQIPNCTEGGVIPTLAGIIGCMQANEAIKYITKTGDLLAGKVLIFDAQSMQSRIFKIGPVTKTHIRRLKTTIAIPTINATDLKERMLHDDTLELIDVRTLQERDAFDIGGTHIPLDELEEYLAYFASGNTKVLYCSSGKRSDEAVKLIMKRIPEADVFSLEGGIVDWSLSH</sequence>
<keyword evidence="2" id="KW-0808">Transferase</keyword>
<comment type="catalytic activity">
    <reaction evidence="5">
        <text>[molybdopterin-synthase sulfur-carrier protein]-C-terminal Gly-Gly + ATP + H(+) = [molybdopterin-synthase sulfur-carrier protein]-C-terminal Gly-Gly-AMP + diphosphate</text>
        <dbReference type="Rhea" id="RHEA:43616"/>
        <dbReference type="Rhea" id="RHEA-COMP:12159"/>
        <dbReference type="Rhea" id="RHEA-COMP:12202"/>
        <dbReference type="ChEBI" id="CHEBI:15378"/>
        <dbReference type="ChEBI" id="CHEBI:30616"/>
        <dbReference type="ChEBI" id="CHEBI:33019"/>
        <dbReference type="ChEBI" id="CHEBI:90618"/>
        <dbReference type="ChEBI" id="CHEBI:90778"/>
        <dbReference type="EC" id="2.7.7.80"/>
    </reaction>
</comment>
<dbReference type="InterPro" id="IPR001763">
    <property type="entry name" value="Rhodanese-like_dom"/>
</dbReference>
<evidence type="ECO:0000256" key="3">
    <source>
        <dbReference type="ARBA" id="ARBA00022741"/>
    </source>
</evidence>
<dbReference type="GO" id="GO:0005829">
    <property type="term" value="C:cytosol"/>
    <property type="evidence" value="ECO:0007669"/>
    <property type="project" value="TreeGrafter"/>
</dbReference>
<dbReference type="CDD" id="cd00158">
    <property type="entry name" value="RHOD"/>
    <property type="match status" value="1"/>
</dbReference>
<dbReference type="GO" id="GO:0008641">
    <property type="term" value="F:ubiquitin-like modifier activating enzyme activity"/>
    <property type="evidence" value="ECO:0007669"/>
    <property type="project" value="InterPro"/>
</dbReference>
<dbReference type="PANTHER" id="PTHR10953">
    <property type="entry name" value="UBIQUITIN-ACTIVATING ENZYME E1"/>
    <property type="match status" value="1"/>
</dbReference>
<keyword evidence="15" id="KW-1185">Reference proteome</keyword>
<proteinExistence type="inferred from homology"/>
<dbReference type="SUPFAM" id="SSF69572">
    <property type="entry name" value="Activating enzymes of the ubiquitin-like proteins"/>
    <property type="match status" value="1"/>
</dbReference>
<evidence type="ECO:0000313" key="15">
    <source>
        <dbReference type="Proteomes" id="UP000270046"/>
    </source>
</evidence>
<dbReference type="PANTHER" id="PTHR10953:SF102">
    <property type="entry name" value="ADENYLYLTRANSFERASE AND SULFURTRANSFERASE MOCS3"/>
    <property type="match status" value="1"/>
</dbReference>